<accession>A0A383U3R1</accession>
<feature type="compositionally biased region" description="Polar residues" evidence="1">
    <location>
        <begin position="639"/>
        <end position="648"/>
    </location>
</feature>
<protein>
    <recommendedName>
        <fullName evidence="4">DUF3945 domain-containing protein</fullName>
    </recommendedName>
</protein>
<proteinExistence type="predicted"/>
<sequence>MERTTPLSFWDKNITPRTKEYKDFIREMENTPSEIFFKDGEREFTKKEKKFLEIYRFKNQIKRISPEEFYARQDYPKITAEQLDNYLSKAKAYGHNDYYLEKMTNLIYDEPPKFMAFSDAEKNKMLERINNNNELIAGFNYTSNELNINLKEFHTISDFLEKHPNMGISFFQQKEEINTRTKEANITNLSLSNQILLIEDTKEDIKLKESDYARVNTTILQKVFNTNELNSILLEKGSDEMRKHILNGQEIGANVLLNAITSRIEKNEVERTNAQQIIENYHLDSNAKFLKNILDTAPPKEKELLESHFNAKSEDFTNWFNGGKEETHWLNDFNQKYNSADETTQKAFNNLIAVLDEKGLNDAQNIEHSLRKINDYEQAINFFIQKQPNQEVKQPQKLNNMDNTNEKNNQLDYLKNQLKYTGFGSDDALLDNLKTRIANDENGKFQLSTKSDKANFGNKVEFNLKFNKTDDKIFFNGFEAKLTTTKGQEKSHNFSANSQTAKEAINLLEGRAVLIDFKPKNSDETKKGFIKFDFKEPKNEYGKYQTKIFLKEKGIDVRNILEKQGIKFNNENERSNAIKHLEKGNITELKFEHDNKEIQGKAILNPQYKFLQLYDSNMKRLNSNKSVQSIEERKEKNMGKQQHYSRTP</sequence>
<evidence type="ECO:0000256" key="1">
    <source>
        <dbReference type="SAM" id="MobiDB-lite"/>
    </source>
</evidence>
<keyword evidence="3" id="KW-1185">Reference proteome</keyword>
<dbReference type="AlphaFoldDB" id="A0A383U3R1"/>
<feature type="region of interest" description="Disordered" evidence="1">
    <location>
        <begin position="624"/>
        <end position="648"/>
    </location>
</feature>
<dbReference type="EMBL" id="UNSC01000008">
    <property type="protein sequence ID" value="SZD74217.1"/>
    <property type="molecule type" value="Genomic_DNA"/>
</dbReference>
<evidence type="ECO:0000313" key="2">
    <source>
        <dbReference type="EMBL" id="SZD74217.1"/>
    </source>
</evidence>
<evidence type="ECO:0008006" key="4">
    <source>
        <dbReference type="Google" id="ProtNLM"/>
    </source>
</evidence>
<reference evidence="2 3" key="1">
    <citation type="submission" date="2018-09" db="EMBL/GenBank/DDBJ databases">
        <authorList>
            <consortium name="Pathogen Informatics"/>
        </authorList>
    </citation>
    <scope>NUCLEOTIDE SEQUENCE [LARGE SCALE GENOMIC DNA]</scope>
    <source>
        <strain evidence="2 3">OH-22767</strain>
    </source>
</reference>
<evidence type="ECO:0000313" key="3">
    <source>
        <dbReference type="Proteomes" id="UP000262142"/>
    </source>
</evidence>
<organism evidence="2 3">
    <name type="scientific">Candidatus Ornithobacterium hominis</name>
    <dbReference type="NCBI Taxonomy" id="2497989"/>
    <lineage>
        <taxon>Bacteria</taxon>
        <taxon>Pseudomonadati</taxon>
        <taxon>Bacteroidota</taxon>
        <taxon>Flavobacteriia</taxon>
        <taxon>Flavobacteriales</taxon>
        <taxon>Weeksellaceae</taxon>
        <taxon>Ornithobacterium</taxon>
    </lineage>
</organism>
<dbReference type="Proteomes" id="UP000262142">
    <property type="component" value="Unassembled WGS sequence"/>
</dbReference>
<name>A0A383U3R1_9FLAO</name>
<gene>
    <name evidence="2" type="ORF">SAMEA104719789_01676</name>
</gene>